<dbReference type="InterPro" id="IPR036514">
    <property type="entry name" value="SGNH_hydro_sf"/>
</dbReference>
<evidence type="ECO:0000313" key="4">
    <source>
        <dbReference type="Proteomes" id="UP001501727"/>
    </source>
</evidence>
<dbReference type="GO" id="GO:0016787">
    <property type="term" value="F:hydrolase activity"/>
    <property type="evidence" value="ECO:0007669"/>
    <property type="project" value="UniProtKB-KW"/>
</dbReference>
<keyword evidence="1" id="KW-0732">Signal</keyword>
<dbReference type="Pfam" id="PF13472">
    <property type="entry name" value="Lipase_GDSL_2"/>
    <property type="match status" value="1"/>
</dbReference>
<dbReference type="Proteomes" id="UP001501727">
    <property type="component" value="Unassembled WGS sequence"/>
</dbReference>
<organism evidence="3 4">
    <name type="scientific">Luteimonas lutimaris</name>
    <dbReference type="NCBI Taxonomy" id="698645"/>
    <lineage>
        <taxon>Bacteria</taxon>
        <taxon>Pseudomonadati</taxon>
        <taxon>Pseudomonadota</taxon>
        <taxon>Gammaproteobacteria</taxon>
        <taxon>Lysobacterales</taxon>
        <taxon>Lysobacteraceae</taxon>
        <taxon>Luteimonas</taxon>
    </lineage>
</organism>
<feature type="domain" description="SGNH hydrolase-type esterase" evidence="2">
    <location>
        <begin position="83"/>
        <end position="233"/>
    </location>
</feature>
<reference evidence="4" key="1">
    <citation type="journal article" date="2019" name="Int. J. Syst. Evol. Microbiol.">
        <title>The Global Catalogue of Microorganisms (GCM) 10K type strain sequencing project: providing services to taxonomists for standard genome sequencing and annotation.</title>
        <authorList>
            <consortium name="The Broad Institute Genomics Platform"/>
            <consortium name="The Broad Institute Genome Sequencing Center for Infectious Disease"/>
            <person name="Wu L."/>
            <person name="Ma J."/>
        </authorList>
    </citation>
    <scope>NUCLEOTIDE SEQUENCE [LARGE SCALE GENOMIC DNA]</scope>
    <source>
        <strain evidence="4">JCM 16916</strain>
    </source>
</reference>
<comment type="caution">
    <text evidence="3">The sequence shown here is derived from an EMBL/GenBank/DDBJ whole genome shotgun (WGS) entry which is preliminary data.</text>
</comment>
<name>A0ABP7M785_9GAMM</name>
<dbReference type="InterPro" id="IPR013830">
    <property type="entry name" value="SGNH_hydro"/>
</dbReference>
<dbReference type="PANTHER" id="PTHR30383">
    <property type="entry name" value="THIOESTERASE 1/PROTEASE 1/LYSOPHOSPHOLIPASE L1"/>
    <property type="match status" value="1"/>
</dbReference>
<dbReference type="CDD" id="cd04502">
    <property type="entry name" value="SGNH_hydrolase_like_7"/>
    <property type="match status" value="1"/>
</dbReference>
<keyword evidence="3" id="KW-0378">Hydrolase</keyword>
<feature type="signal peptide" evidence="1">
    <location>
        <begin position="1"/>
        <end position="24"/>
    </location>
</feature>
<dbReference type="PANTHER" id="PTHR30383:SF5">
    <property type="entry name" value="SGNH HYDROLASE-TYPE ESTERASE DOMAIN-CONTAINING PROTEIN"/>
    <property type="match status" value="1"/>
</dbReference>
<dbReference type="Gene3D" id="3.40.50.1110">
    <property type="entry name" value="SGNH hydrolase"/>
    <property type="match status" value="1"/>
</dbReference>
<evidence type="ECO:0000256" key="1">
    <source>
        <dbReference type="SAM" id="SignalP"/>
    </source>
</evidence>
<dbReference type="EMBL" id="BAAAZU010000003">
    <property type="protein sequence ID" value="GAA3916720.1"/>
    <property type="molecule type" value="Genomic_DNA"/>
</dbReference>
<proteinExistence type="predicted"/>
<dbReference type="InterPro" id="IPR051532">
    <property type="entry name" value="Ester_Hydrolysis_Enzymes"/>
</dbReference>
<evidence type="ECO:0000313" key="3">
    <source>
        <dbReference type="EMBL" id="GAA3916720.1"/>
    </source>
</evidence>
<evidence type="ECO:0000259" key="2">
    <source>
        <dbReference type="Pfam" id="PF13472"/>
    </source>
</evidence>
<sequence length="243" mass="26030">MRVVQSSIALLLAALLAALLPGCAGTGPAATATGVAPVPDSAPLDPVSSPQWAADMARFAAEDAAQPPPAHPVVFTGSSSVRMWATLAEDFPGVPVLNRGFGGSQLRDATWYADEVAVRYAPQRIVLYAGDNDIDAKRSPEQVRDDFRTFVARVRRDLPGVPIAWLAIKPSPARIAQLPAQQRANALVKAEAARMRAVDFIDVATPMLDADGRPRAELFGNDQLHMNARGYALWRGVVAPYLR</sequence>
<dbReference type="RefSeq" id="WP_344758582.1">
    <property type="nucleotide sequence ID" value="NZ_BAAAZU010000003.1"/>
</dbReference>
<accession>A0ABP7M785</accession>
<gene>
    <name evidence="3" type="ORF">GCM10022229_07460</name>
</gene>
<keyword evidence="4" id="KW-1185">Reference proteome</keyword>
<protein>
    <submittedName>
        <fullName evidence="3">SGNH/GDSL hydrolase family protein</fullName>
    </submittedName>
</protein>
<dbReference type="SUPFAM" id="SSF52266">
    <property type="entry name" value="SGNH hydrolase"/>
    <property type="match status" value="1"/>
</dbReference>
<feature type="chain" id="PRO_5046062020" evidence="1">
    <location>
        <begin position="25"/>
        <end position="243"/>
    </location>
</feature>